<evidence type="ECO:0000256" key="12">
    <source>
        <dbReference type="ARBA" id="ARBA00022989"/>
    </source>
</evidence>
<keyword evidence="11" id="KW-0862">Zinc</keyword>
<feature type="transmembrane region" description="Helical" evidence="15">
    <location>
        <begin position="127"/>
        <end position="143"/>
    </location>
</feature>
<dbReference type="AlphaFoldDB" id="A0A915NMQ3"/>
<evidence type="ECO:0000256" key="13">
    <source>
        <dbReference type="ARBA" id="ARBA00023136"/>
    </source>
</evidence>
<feature type="domain" description="FLYWCH-type" evidence="16">
    <location>
        <begin position="541"/>
        <end position="596"/>
    </location>
</feature>
<feature type="region of interest" description="Disordered" evidence="14">
    <location>
        <begin position="605"/>
        <end position="670"/>
    </location>
</feature>
<dbReference type="GO" id="GO:0004376">
    <property type="term" value="F:GPI mannosyltransferase activity"/>
    <property type="evidence" value="ECO:0007669"/>
    <property type="project" value="InterPro"/>
</dbReference>
<dbReference type="Proteomes" id="UP000887560">
    <property type="component" value="Unplaced"/>
</dbReference>
<dbReference type="Pfam" id="PF04188">
    <property type="entry name" value="Mannosyl_trans2"/>
    <property type="match status" value="2"/>
</dbReference>
<dbReference type="Gene3D" id="2.20.25.240">
    <property type="match status" value="1"/>
</dbReference>
<feature type="transmembrane region" description="Helical" evidence="15">
    <location>
        <begin position="370"/>
        <end position="388"/>
    </location>
</feature>
<dbReference type="GO" id="GO:0000009">
    <property type="term" value="F:alpha-1,6-mannosyltransferase activity"/>
    <property type="evidence" value="ECO:0007669"/>
    <property type="project" value="InterPro"/>
</dbReference>
<dbReference type="PANTHER" id="PTHR12468:SF2">
    <property type="entry name" value="GPI MANNOSYLTRANSFERASE 2"/>
    <property type="match status" value="1"/>
</dbReference>
<evidence type="ECO:0000256" key="14">
    <source>
        <dbReference type="SAM" id="MobiDB-lite"/>
    </source>
</evidence>
<sequence length="899" mass="101919">MSLKILGGFLNLFIGNWVSLFSSMLIAGTLLNNVLFVINGMLLFRLTLFLNGGNIKESILAVYLHCWCPASIFYSSLYSESIYQTFTFLGLLLIYSPTTNVSSRLNLLFASAIFSLAFLTRSNGLTNIGFIGFPLLLDVIIFIERQIPNENGDGERGGIIVDKNGGIYQQKYQQFEFREFSFELVKKFFNNLFFGLICFALMSIPLRVFEFSVYDKFCSLSNFFNNLFFGLLCFALMSIPLRVFEFSVHDKFCSLSNVEYNDLRIKNYFNSEEALSREIVLPGELTKLEWCNQSFSLYNILLPNYYQFIQQKYWDVGLFNYWKWQKLPLFLLAAPTLWIAFYGFIKQTFGLLSTDLRPIPEILVDRNGQIPFAVHILFLAFSGVVFYNVEISIRLLFSSSPFLYLVLARLINNQTLEQQKLEDDLINSKILPFLRDYMRKDQKSSGAAQIDAALNAEDTSDTSNQEEIVVSKDDSASRKDTGADVKAQIGAMLSNEGCPVTVEIISDNVDVEHDYGDERDDELTFDASHEGAEYETVRNSTSRNKPIIHHNNIPYLFHQLSKNGLVKFWRCESFSGPEIKCKARIHTDLDDVVIKEIGSHSCVKGKRSADKFGTPKDEGSTSVDRTLRSATKPKIEPKINVDDYVSSPEPPKKRSRPKANLPPSGPDDVRGLDIPNGYKIYVRPKEGGAEGEVEEEQFLLADSGVYEENGDQRILIFACASTAGWIDQVQQIFVDGTIPVAPLYNTDAVFAESARMIICLAFLPISDLAAALTVLEACLPNQLQQVFDWFLVNFSGRPRFDGTLSQPLYSPNQWNAYQRTLDGIDRIEYYVEDDEITQFIGGLDPPKKGRRQLAAEAKILSLVQQYVPIVDHMYANQIQDPNRIIDFLAQISRNCEAEH</sequence>
<reference evidence="18" key="1">
    <citation type="submission" date="2022-11" db="UniProtKB">
        <authorList>
            <consortium name="WormBaseParasite"/>
        </authorList>
    </citation>
    <scope>IDENTIFICATION</scope>
</reference>
<evidence type="ECO:0000313" key="17">
    <source>
        <dbReference type="Proteomes" id="UP000887560"/>
    </source>
</evidence>
<dbReference type="GO" id="GO:0031501">
    <property type="term" value="C:mannosyltransferase complex"/>
    <property type="evidence" value="ECO:0007669"/>
    <property type="project" value="TreeGrafter"/>
</dbReference>
<feature type="transmembrane region" description="Helical" evidence="15">
    <location>
        <begin position="226"/>
        <end position="244"/>
    </location>
</feature>
<evidence type="ECO:0000313" key="18">
    <source>
        <dbReference type="WBParaSite" id="scf7180000418528.g2531"/>
    </source>
</evidence>
<comment type="subcellular location">
    <subcellularLocation>
        <location evidence="1">Endoplasmic reticulum membrane</location>
        <topology evidence="1">Multi-pass membrane protein</topology>
    </subcellularLocation>
</comment>
<feature type="transmembrane region" description="Helical" evidence="15">
    <location>
        <begin position="188"/>
        <end position="206"/>
    </location>
</feature>
<evidence type="ECO:0000256" key="7">
    <source>
        <dbReference type="ARBA" id="ARBA00022692"/>
    </source>
</evidence>
<keyword evidence="7 15" id="KW-0812">Transmembrane</keyword>
<keyword evidence="8" id="KW-0479">Metal-binding</keyword>
<evidence type="ECO:0000259" key="16">
    <source>
        <dbReference type="Pfam" id="PF04500"/>
    </source>
</evidence>
<keyword evidence="10" id="KW-0256">Endoplasmic reticulum</keyword>
<evidence type="ECO:0000256" key="4">
    <source>
        <dbReference type="ARBA" id="ARBA00022502"/>
    </source>
</evidence>
<evidence type="ECO:0000256" key="3">
    <source>
        <dbReference type="ARBA" id="ARBA00008698"/>
    </source>
</evidence>
<feature type="transmembrane region" description="Helical" evidence="15">
    <location>
        <begin position="58"/>
        <end position="75"/>
    </location>
</feature>
<keyword evidence="5" id="KW-0328">Glycosyltransferase</keyword>
<proteinExistence type="inferred from homology"/>
<comment type="similarity">
    <text evidence="3">Belongs to the PIGV family.</text>
</comment>
<feature type="transmembrane region" description="Helical" evidence="15">
    <location>
        <begin position="20"/>
        <end position="46"/>
    </location>
</feature>
<organism evidence="17 18">
    <name type="scientific">Meloidogyne floridensis</name>
    <dbReference type="NCBI Taxonomy" id="298350"/>
    <lineage>
        <taxon>Eukaryota</taxon>
        <taxon>Metazoa</taxon>
        <taxon>Ecdysozoa</taxon>
        <taxon>Nematoda</taxon>
        <taxon>Chromadorea</taxon>
        <taxon>Rhabditida</taxon>
        <taxon>Tylenchina</taxon>
        <taxon>Tylenchomorpha</taxon>
        <taxon>Tylenchoidea</taxon>
        <taxon>Meloidogynidae</taxon>
        <taxon>Meloidogyninae</taxon>
        <taxon>Meloidogyne</taxon>
    </lineage>
</organism>
<dbReference type="WBParaSite" id="scf7180000418528.g2531">
    <property type="protein sequence ID" value="scf7180000418528.g2531"/>
    <property type="gene ID" value="scf7180000418528.g2531"/>
</dbReference>
<feature type="compositionally biased region" description="Basic and acidic residues" evidence="14">
    <location>
        <begin position="607"/>
        <end position="619"/>
    </location>
</feature>
<keyword evidence="6" id="KW-0808">Transferase</keyword>
<evidence type="ECO:0000256" key="15">
    <source>
        <dbReference type="SAM" id="Phobius"/>
    </source>
</evidence>
<protein>
    <submittedName>
        <fullName evidence="18">FLYWCH-type domain-containing protein</fullName>
    </submittedName>
</protein>
<comment type="pathway">
    <text evidence="2">Glycolipid biosynthesis; glycosylphosphatidylinositol-anchor biosynthesis.</text>
</comment>
<evidence type="ECO:0000256" key="5">
    <source>
        <dbReference type="ARBA" id="ARBA00022676"/>
    </source>
</evidence>
<dbReference type="GO" id="GO:0005789">
    <property type="term" value="C:endoplasmic reticulum membrane"/>
    <property type="evidence" value="ECO:0007669"/>
    <property type="project" value="UniProtKB-SubCell"/>
</dbReference>
<evidence type="ECO:0000256" key="8">
    <source>
        <dbReference type="ARBA" id="ARBA00022723"/>
    </source>
</evidence>
<evidence type="ECO:0000256" key="9">
    <source>
        <dbReference type="ARBA" id="ARBA00022771"/>
    </source>
</evidence>
<keyword evidence="9" id="KW-0863">Zinc-finger</keyword>
<evidence type="ECO:0000256" key="2">
    <source>
        <dbReference type="ARBA" id="ARBA00004687"/>
    </source>
</evidence>
<feature type="compositionally biased region" description="Basic and acidic residues" evidence="14">
    <location>
        <begin position="469"/>
        <end position="481"/>
    </location>
</feature>
<evidence type="ECO:0000256" key="10">
    <source>
        <dbReference type="ARBA" id="ARBA00022824"/>
    </source>
</evidence>
<keyword evidence="17" id="KW-1185">Reference proteome</keyword>
<dbReference type="PANTHER" id="PTHR12468">
    <property type="entry name" value="GPI MANNOSYLTRANSFERASE 2"/>
    <property type="match status" value="1"/>
</dbReference>
<evidence type="ECO:0000256" key="6">
    <source>
        <dbReference type="ARBA" id="ARBA00022679"/>
    </source>
</evidence>
<evidence type="ECO:0000256" key="1">
    <source>
        <dbReference type="ARBA" id="ARBA00004477"/>
    </source>
</evidence>
<feature type="region of interest" description="Disordered" evidence="14">
    <location>
        <begin position="454"/>
        <end position="481"/>
    </location>
</feature>
<keyword evidence="13 15" id="KW-0472">Membrane</keyword>
<keyword evidence="12 15" id="KW-1133">Transmembrane helix</keyword>
<accession>A0A915NMQ3</accession>
<dbReference type="GO" id="GO:0006506">
    <property type="term" value="P:GPI anchor biosynthetic process"/>
    <property type="evidence" value="ECO:0007669"/>
    <property type="project" value="UniProtKB-KW"/>
</dbReference>
<dbReference type="InterPro" id="IPR007315">
    <property type="entry name" value="PIG-V/Gpi18"/>
</dbReference>
<dbReference type="Pfam" id="PF04500">
    <property type="entry name" value="FLYWCH"/>
    <property type="match status" value="1"/>
</dbReference>
<dbReference type="GO" id="GO:0008270">
    <property type="term" value="F:zinc ion binding"/>
    <property type="evidence" value="ECO:0007669"/>
    <property type="project" value="UniProtKB-KW"/>
</dbReference>
<feature type="transmembrane region" description="Helical" evidence="15">
    <location>
        <begin position="327"/>
        <end position="345"/>
    </location>
</feature>
<name>A0A915NMQ3_9BILA</name>
<dbReference type="InterPro" id="IPR007588">
    <property type="entry name" value="Znf_FLYWCH"/>
</dbReference>
<feature type="transmembrane region" description="Helical" evidence="15">
    <location>
        <begin position="81"/>
        <end position="98"/>
    </location>
</feature>
<evidence type="ECO:0000256" key="11">
    <source>
        <dbReference type="ARBA" id="ARBA00022833"/>
    </source>
</evidence>
<keyword evidence="4" id="KW-0337">GPI-anchor biosynthesis</keyword>